<dbReference type="SMR" id="A2DYS6"/>
<dbReference type="Proteomes" id="UP000001542">
    <property type="component" value="Unassembled WGS sequence"/>
</dbReference>
<evidence type="ECO:0008006" key="3">
    <source>
        <dbReference type="Google" id="ProtNLM"/>
    </source>
</evidence>
<organism evidence="1 2">
    <name type="scientific">Trichomonas vaginalis (strain ATCC PRA-98 / G3)</name>
    <dbReference type="NCBI Taxonomy" id="412133"/>
    <lineage>
        <taxon>Eukaryota</taxon>
        <taxon>Metamonada</taxon>
        <taxon>Parabasalia</taxon>
        <taxon>Trichomonadida</taxon>
        <taxon>Trichomonadidae</taxon>
        <taxon>Trichomonas</taxon>
    </lineage>
</organism>
<protein>
    <recommendedName>
        <fullName evidence="3">Myb-like domain-containing protein</fullName>
    </recommendedName>
</protein>
<reference evidence="1" key="2">
    <citation type="journal article" date="2007" name="Science">
        <title>Draft genome sequence of the sexually transmitted pathogen Trichomonas vaginalis.</title>
        <authorList>
            <person name="Carlton J.M."/>
            <person name="Hirt R.P."/>
            <person name="Silva J.C."/>
            <person name="Delcher A.L."/>
            <person name="Schatz M."/>
            <person name="Zhao Q."/>
            <person name="Wortman J.R."/>
            <person name="Bidwell S.L."/>
            <person name="Alsmark U.C.M."/>
            <person name="Besteiro S."/>
            <person name="Sicheritz-Ponten T."/>
            <person name="Noel C.J."/>
            <person name="Dacks J.B."/>
            <person name="Foster P.G."/>
            <person name="Simillion C."/>
            <person name="Van de Peer Y."/>
            <person name="Miranda-Saavedra D."/>
            <person name="Barton G.J."/>
            <person name="Westrop G.D."/>
            <person name="Mueller S."/>
            <person name="Dessi D."/>
            <person name="Fiori P.L."/>
            <person name="Ren Q."/>
            <person name="Paulsen I."/>
            <person name="Zhang H."/>
            <person name="Bastida-Corcuera F.D."/>
            <person name="Simoes-Barbosa A."/>
            <person name="Brown M.T."/>
            <person name="Hayes R.D."/>
            <person name="Mukherjee M."/>
            <person name="Okumura C.Y."/>
            <person name="Schneider R."/>
            <person name="Smith A.J."/>
            <person name="Vanacova S."/>
            <person name="Villalvazo M."/>
            <person name="Haas B.J."/>
            <person name="Pertea M."/>
            <person name="Feldblyum T.V."/>
            <person name="Utterback T.R."/>
            <person name="Shu C.L."/>
            <person name="Osoegawa K."/>
            <person name="de Jong P.J."/>
            <person name="Hrdy I."/>
            <person name="Horvathova L."/>
            <person name="Zubacova Z."/>
            <person name="Dolezal P."/>
            <person name="Malik S.B."/>
            <person name="Logsdon J.M. Jr."/>
            <person name="Henze K."/>
            <person name="Gupta A."/>
            <person name="Wang C.C."/>
            <person name="Dunne R.L."/>
            <person name="Upcroft J.A."/>
            <person name="Upcroft P."/>
            <person name="White O."/>
            <person name="Salzberg S.L."/>
            <person name="Tang P."/>
            <person name="Chiu C.-H."/>
            <person name="Lee Y.-S."/>
            <person name="Embley T.M."/>
            <person name="Coombs G.H."/>
            <person name="Mottram J.C."/>
            <person name="Tachezy J."/>
            <person name="Fraser-Liggett C.M."/>
            <person name="Johnson P.J."/>
        </authorList>
    </citation>
    <scope>NUCLEOTIDE SEQUENCE [LARGE SCALE GENOMIC DNA]</scope>
    <source>
        <strain evidence="1">G3</strain>
    </source>
</reference>
<dbReference type="Pfam" id="PF13921">
    <property type="entry name" value="Myb_DNA-bind_6"/>
    <property type="match status" value="1"/>
</dbReference>
<accession>A2DYS6</accession>
<dbReference type="EMBL" id="DS113270">
    <property type="protein sequence ID" value="EAY14466.1"/>
    <property type="molecule type" value="Genomic_DNA"/>
</dbReference>
<proteinExistence type="predicted"/>
<dbReference type="KEGG" id="tva:4772455"/>
<evidence type="ECO:0000313" key="1">
    <source>
        <dbReference type="EMBL" id="EAY14466.1"/>
    </source>
</evidence>
<dbReference type="RefSeq" id="XP_001326689.1">
    <property type="nucleotide sequence ID" value="XM_001326654.1"/>
</dbReference>
<gene>
    <name evidence="1" type="ORF">TVAG_426600</name>
</gene>
<dbReference type="AlphaFoldDB" id="A2DYS6"/>
<keyword evidence="2" id="KW-1185">Reference proteome</keyword>
<name>A2DYS6_TRIV3</name>
<reference evidence="1" key="1">
    <citation type="submission" date="2006-10" db="EMBL/GenBank/DDBJ databases">
        <authorList>
            <person name="Amadeo P."/>
            <person name="Zhao Q."/>
            <person name="Wortman J."/>
            <person name="Fraser-Liggett C."/>
            <person name="Carlton J."/>
        </authorList>
    </citation>
    <scope>NUCLEOTIDE SEQUENCE</scope>
    <source>
        <strain evidence="1">G3</strain>
    </source>
</reference>
<dbReference type="VEuPathDB" id="TrichDB:TVAGG3_0538350"/>
<dbReference type="VEuPathDB" id="TrichDB:TVAG_426600"/>
<sequence length="337" mass="39861">MNKDDFPFTSDEDFLLLQSYVRHPGEFNKIAESFSGRRTADRLQKRWEELNENMLPDQLDVFDHFKKAENQYKPEKYYYGQEYEYETPNIEDILSCYNDVPSLAQKTEGFEINYSSNPEDECSDLNEHTLGTYFDAKSVLDIITRSLQETISDDHVREMLLRDYRLTLYIEGQKLAVHDLTRRITFINDKLQPEVAEKECQHILAFYNKVMNFVKHKAASYCQHSNMRMTPSGLLLDLAQILSYMSRVHWPTQNFKPYVYKLKQECDIAYISTCAAILNYLEPAGLQKYDRFIDAVIMYDPEEKLDGQLLALPQTYVRQRRYQMKQNIQQMPQFSPQ</sequence>
<dbReference type="InParanoid" id="A2DYS6"/>
<evidence type="ECO:0000313" key="2">
    <source>
        <dbReference type="Proteomes" id="UP000001542"/>
    </source>
</evidence>